<dbReference type="InterPro" id="IPR036390">
    <property type="entry name" value="WH_DNA-bd_sf"/>
</dbReference>
<accession>A0A2M9CG32</accession>
<dbReference type="GO" id="GO:0032196">
    <property type="term" value="P:transposition"/>
    <property type="evidence" value="ECO:0007669"/>
    <property type="project" value="TreeGrafter"/>
</dbReference>
<proteinExistence type="predicted"/>
<comment type="caution">
    <text evidence="4">The sequence shown here is derived from an EMBL/GenBank/DDBJ whole genome shotgun (WGS) entry which is preliminary data.</text>
</comment>
<dbReference type="Proteomes" id="UP000228758">
    <property type="component" value="Unassembled WGS sequence"/>
</dbReference>
<dbReference type="InterPro" id="IPR000835">
    <property type="entry name" value="HTH_MarR-typ"/>
</dbReference>
<sequence>MAAGRLNLEDRQAIASGLAQGRSYAQIARQIGRPTSTVSREVSRNGHRDYDAAEAHQANRRDGRKRVSATPASGTGDVRDAFISELASTLAATGMPRMAARVFARLATSATDTMTAAALVRDLGVSPASVSKSIAYLERMELVERHVEPGSRKERYRVGDDVWTRAIRADSSGHASVADVAQQGVAFFGEDSPVGIRLAHMSRFFGNLTEQLRGSGLAAPTVDDAMTVAAALGHTQHRMTAAQLVSALGWTRHRLDAAIRQLREQPVLADPFTVHENDAGYRLQARPDRLSPEQRAGLQKQVAPTDDR</sequence>
<dbReference type="SUPFAM" id="SSF46785">
    <property type="entry name" value="Winged helix' DNA-binding domain"/>
    <property type="match status" value="1"/>
</dbReference>
<dbReference type="Pfam" id="PF12802">
    <property type="entry name" value="MarR_2"/>
    <property type="match status" value="1"/>
</dbReference>
<dbReference type="Gene3D" id="1.10.10.10">
    <property type="entry name" value="Winged helix-like DNA-binding domain superfamily/Winged helix DNA-binding domain"/>
    <property type="match status" value="1"/>
</dbReference>
<name>A0A2M9CG32_9MICO</name>
<evidence type="ECO:0000313" key="5">
    <source>
        <dbReference type="Proteomes" id="UP000228758"/>
    </source>
</evidence>
<feature type="region of interest" description="Disordered" evidence="1">
    <location>
        <begin position="284"/>
        <end position="308"/>
    </location>
</feature>
<organism evidence="4 5">
    <name type="scientific">Diaminobutyricimonas aerilata</name>
    <dbReference type="NCBI Taxonomy" id="1162967"/>
    <lineage>
        <taxon>Bacteria</taxon>
        <taxon>Bacillati</taxon>
        <taxon>Actinomycetota</taxon>
        <taxon>Actinomycetes</taxon>
        <taxon>Micrococcales</taxon>
        <taxon>Microbacteriaceae</taxon>
        <taxon>Diaminobutyricimonas</taxon>
    </lineage>
</organism>
<evidence type="ECO:0000313" key="4">
    <source>
        <dbReference type="EMBL" id="PJJ70891.1"/>
    </source>
</evidence>
<feature type="domain" description="HTH marR-type" evidence="2">
    <location>
        <begin position="94"/>
        <end position="153"/>
    </location>
</feature>
<evidence type="ECO:0000259" key="3">
    <source>
        <dbReference type="Pfam" id="PF13936"/>
    </source>
</evidence>
<dbReference type="Pfam" id="PF13936">
    <property type="entry name" value="HTH_38"/>
    <property type="match status" value="1"/>
</dbReference>
<dbReference type="EMBL" id="PGFF01000001">
    <property type="protein sequence ID" value="PJJ70891.1"/>
    <property type="molecule type" value="Genomic_DNA"/>
</dbReference>
<dbReference type="PANTHER" id="PTHR10948:SF23">
    <property type="entry name" value="TRANSPOSASE INSI FOR INSERTION SEQUENCE ELEMENT IS30A-RELATED"/>
    <property type="match status" value="1"/>
</dbReference>
<dbReference type="InterPro" id="IPR025246">
    <property type="entry name" value="IS30-like_HTH"/>
</dbReference>
<reference evidence="4 5" key="1">
    <citation type="submission" date="2017-11" db="EMBL/GenBank/DDBJ databases">
        <title>Genomic Encyclopedia of Archaeal and Bacterial Type Strains, Phase II (KMG-II): From Individual Species to Whole Genera.</title>
        <authorList>
            <person name="Goeker M."/>
        </authorList>
    </citation>
    <scope>NUCLEOTIDE SEQUENCE [LARGE SCALE GENOMIC DNA]</scope>
    <source>
        <strain evidence="4 5">DSM 27393</strain>
    </source>
</reference>
<feature type="domain" description="Transposase IS30-like HTH" evidence="3">
    <location>
        <begin position="5"/>
        <end position="45"/>
    </location>
</feature>
<dbReference type="GO" id="GO:0003700">
    <property type="term" value="F:DNA-binding transcription factor activity"/>
    <property type="evidence" value="ECO:0007669"/>
    <property type="project" value="InterPro"/>
</dbReference>
<dbReference type="InterPro" id="IPR036388">
    <property type="entry name" value="WH-like_DNA-bd_sf"/>
</dbReference>
<keyword evidence="5" id="KW-1185">Reference proteome</keyword>
<dbReference type="GO" id="GO:0004803">
    <property type="term" value="F:transposase activity"/>
    <property type="evidence" value="ECO:0007669"/>
    <property type="project" value="TreeGrafter"/>
</dbReference>
<dbReference type="InterPro" id="IPR051917">
    <property type="entry name" value="Transposase-Integrase"/>
</dbReference>
<dbReference type="GO" id="GO:0005829">
    <property type="term" value="C:cytosol"/>
    <property type="evidence" value="ECO:0007669"/>
    <property type="project" value="TreeGrafter"/>
</dbReference>
<evidence type="ECO:0000259" key="2">
    <source>
        <dbReference type="Pfam" id="PF12802"/>
    </source>
</evidence>
<gene>
    <name evidence="4" type="ORF">CLV46_0420</name>
</gene>
<dbReference type="OrthoDB" id="4823987at2"/>
<dbReference type="PANTHER" id="PTHR10948">
    <property type="entry name" value="TRANSPOSASE"/>
    <property type="match status" value="1"/>
</dbReference>
<dbReference type="AlphaFoldDB" id="A0A2M9CG32"/>
<feature type="region of interest" description="Disordered" evidence="1">
    <location>
        <begin position="32"/>
        <end position="74"/>
    </location>
</feature>
<protein>
    <submittedName>
        <fullName evidence="4">MarR family protein</fullName>
    </submittedName>
</protein>
<evidence type="ECO:0000256" key="1">
    <source>
        <dbReference type="SAM" id="MobiDB-lite"/>
    </source>
</evidence>
<feature type="compositionally biased region" description="Basic and acidic residues" evidence="1">
    <location>
        <begin position="41"/>
        <end position="61"/>
    </location>
</feature>